<dbReference type="PANTHER" id="PTHR44167">
    <property type="entry name" value="OVARIAN-SPECIFIC SERINE/THREONINE-PROTEIN KINASE LOK-RELATED"/>
    <property type="match status" value="1"/>
</dbReference>
<accession>A0A2P6NL23</accession>
<dbReference type="PANTHER" id="PTHR44167:SF24">
    <property type="entry name" value="SERINE_THREONINE-PROTEIN KINASE CHK2"/>
    <property type="match status" value="1"/>
</dbReference>
<dbReference type="InterPro" id="IPR000719">
    <property type="entry name" value="Prot_kinase_dom"/>
</dbReference>
<organism evidence="3 4">
    <name type="scientific">Planoprotostelium fungivorum</name>
    <dbReference type="NCBI Taxonomy" id="1890364"/>
    <lineage>
        <taxon>Eukaryota</taxon>
        <taxon>Amoebozoa</taxon>
        <taxon>Evosea</taxon>
        <taxon>Variosea</taxon>
        <taxon>Cavosteliida</taxon>
        <taxon>Cavosteliaceae</taxon>
        <taxon>Planoprotostelium</taxon>
    </lineage>
</organism>
<evidence type="ECO:0000259" key="2">
    <source>
        <dbReference type="PROSITE" id="PS50011"/>
    </source>
</evidence>
<comment type="caution">
    <text evidence="3">The sequence shown here is derived from an EMBL/GenBank/DDBJ whole genome shotgun (WGS) entry which is preliminary data.</text>
</comment>
<feature type="compositionally biased region" description="Basic and acidic residues" evidence="1">
    <location>
        <begin position="405"/>
        <end position="433"/>
    </location>
</feature>
<dbReference type="SMART" id="SM00220">
    <property type="entry name" value="S_TKc"/>
    <property type="match status" value="1"/>
</dbReference>
<dbReference type="SUPFAM" id="SSF56112">
    <property type="entry name" value="Protein kinase-like (PK-like)"/>
    <property type="match status" value="1"/>
</dbReference>
<reference evidence="3 4" key="1">
    <citation type="journal article" date="2018" name="Genome Biol. Evol.">
        <title>Multiple Roots of Fruiting Body Formation in Amoebozoa.</title>
        <authorList>
            <person name="Hillmann F."/>
            <person name="Forbes G."/>
            <person name="Novohradska S."/>
            <person name="Ferling I."/>
            <person name="Riege K."/>
            <person name="Groth M."/>
            <person name="Westermann M."/>
            <person name="Marz M."/>
            <person name="Spaller T."/>
            <person name="Winckler T."/>
            <person name="Schaap P."/>
            <person name="Glockner G."/>
        </authorList>
    </citation>
    <scope>NUCLEOTIDE SEQUENCE [LARGE SCALE GENOMIC DNA]</scope>
    <source>
        <strain evidence="3 4">Jena</strain>
    </source>
</reference>
<dbReference type="InterPro" id="IPR011009">
    <property type="entry name" value="Kinase-like_dom_sf"/>
</dbReference>
<dbReference type="Gene3D" id="1.10.510.10">
    <property type="entry name" value="Transferase(Phosphotransferase) domain 1"/>
    <property type="match status" value="1"/>
</dbReference>
<evidence type="ECO:0000256" key="1">
    <source>
        <dbReference type="SAM" id="MobiDB-lite"/>
    </source>
</evidence>
<keyword evidence="4" id="KW-1185">Reference proteome</keyword>
<dbReference type="OrthoDB" id="5979581at2759"/>
<feature type="region of interest" description="Disordered" evidence="1">
    <location>
        <begin position="374"/>
        <end position="589"/>
    </location>
</feature>
<protein>
    <recommendedName>
        <fullName evidence="2">Protein kinase domain-containing protein</fullName>
    </recommendedName>
</protein>
<dbReference type="GO" id="GO:0005524">
    <property type="term" value="F:ATP binding"/>
    <property type="evidence" value="ECO:0007669"/>
    <property type="project" value="InterPro"/>
</dbReference>
<sequence length="618" mass="70509">MHTGKTKHKLSSYPYEPQNGEEVMIGDWQITAAVDERPLYRLFTVTKEEEGVRLNGLAKVYHACKTMTPIENPADREAMMLRSMEKDGVSRLIHVAVIQDSFGVETANGVHPVIVFKESLPLNKLWRVDPFPLDQIFSIICQLLTSLAYLHQQRIRHGSITLDNILLLKSDGPFTKGRTMKVMLVGFEKAAIMDDPNGQTYHHDSERPTPEGIFGLPPNLSIDMWSLGHCMAELYIGSPFFKKDAESVVKQIKTMGDTEGLSSGDEYQKWAELPGSEEMSFWKGWSALPNYNEKFVTLLQNLLRPTPSQRYTAEVLIRYQRALFSSILFPNNWIPALTDELETARLEIAALCKDKITLQRRFSVAKSIITEHEIEEDKKKTAPSPIAEEKVEGNKKTTQRTPKKKTVEEKTPKKEETVKKKERKKKGEVERGSGESPIVSKKKEKKGEKEEKHGGEKKKEKKGEKEEKKNAEKEKKEEKKAEEKNGGEKKQEKKREEKKDAVEKKKEEEEKNEEDKKKNEEKKKEPKKKEDKEPKTPDSDKRIEFIPFRGPGQSSITKYMTSPKSKSPSQTVTPAISSSREIESDAMMSPKTPTKKFAIAHTVTFARQTASIHSQHTR</sequence>
<gene>
    <name evidence="3" type="ORF">PROFUN_07888</name>
</gene>
<dbReference type="AlphaFoldDB" id="A0A2P6NL23"/>
<feature type="domain" description="Protein kinase" evidence="2">
    <location>
        <begin position="28"/>
        <end position="324"/>
    </location>
</feature>
<dbReference type="Pfam" id="PF00069">
    <property type="entry name" value="Pkinase"/>
    <property type="match status" value="1"/>
</dbReference>
<feature type="compositionally biased region" description="Polar residues" evidence="1">
    <location>
        <begin position="552"/>
        <end position="579"/>
    </location>
</feature>
<dbReference type="EMBL" id="MDYQ01000059">
    <property type="protein sequence ID" value="PRP84638.1"/>
    <property type="molecule type" value="Genomic_DNA"/>
</dbReference>
<dbReference type="STRING" id="1890364.A0A2P6NL23"/>
<evidence type="ECO:0000313" key="4">
    <source>
        <dbReference type="Proteomes" id="UP000241769"/>
    </source>
</evidence>
<dbReference type="Proteomes" id="UP000241769">
    <property type="component" value="Unassembled WGS sequence"/>
</dbReference>
<dbReference type="GO" id="GO:0004672">
    <property type="term" value="F:protein kinase activity"/>
    <property type="evidence" value="ECO:0007669"/>
    <property type="project" value="InterPro"/>
</dbReference>
<dbReference type="PROSITE" id="PS50011">
    <property type="entry name" value="PROTEIN_KINASE_DOM"/>
    <property type="match status" value="1"/>
</dbReference>
<evidence type="ECO:0000313" key="3">
    <source>
        <dbReference type="EMBL" id="PRP84638.1"/>
    </source>
</evidence>
<dbReference type="InParanoid" id="A0A2P6NL23"/>
<proteinExistence type="predicted"/>
<feature type="compositionally biased region" description="Basic and acidic residues" evidence="1">
    <location>
        <begin position="445"/>
        <end position="544"/>
    </location>
</feature>
<name>A0A2P6NL23_9EUKA</name>